<dbReference type="PANTHER" id="PTHR34182:SF1">
    <property type="entry name" value="PROTEIN-EXPORT MEMBRANE PROTEIN SECG"/>
    <property type="match status" value="1"/>
</dbReference>
<keyword evidence="5 11" id="KW-1003">Cell membrane</keyword>
<evidence type="ECO:0000256" key="11">
    <source>
        <dbReference type="RuleBase" id="RU365087"/>
    </source>
</evidence>
<dbReference type="EMBL" id="AMSD01000001">
    <property type="protein sequence ID" value="EPE37830.1"/>
    <property type="molecule type" value="Genomic_DNA"/>
</dbReference>
<dbReference type="PRINTS" id="PR01651">
    <property type="entry name" value="SECGEXPORT"/>
</dbReference>
<evidence type="ECO:0000256" key="8">
    <source>
        <dbReference type="ARBA" id="ARBA00022989"/>
    </source>
</evidence>
<dbReference type="PATRIC" id="fig|1236703.3.peg.285"/>
<dbReference type="GO" id="GO:0005886">
    <property type="term" value="C:plasma membrane"/>
    <property type="evidence" value="ECO:0007669"/>
    <property type="project" value="UniProtKB-SubCell"/>
</dbReference>
<sequence>MFSVLLAVYLLTAFFIVSFILIQQGKGADIGASFGSSASNSIWGTSGRGSFLAKITSIFVAIFFILSLILGNMSANKTSKRSVLSNHQDEIVALNKDSSTDKNIDSRNNDIP</sequence>
<evidence type="ECO:0000256" key="6">
    <source>
        <dbReference type="ARBA" id="ARBA00022692"/>
    </source>
</evidence>
<keyword evidence="4 11" id="KW-0813">Transport</keyword>
<evidence type="ECO:0000313" key="12">
    <source>
        <dbReference type="EMBL" id="EPE37830.1"/>
    </source>
</evidence>
<keyword evidence="13" id="KW-1185">Reference proteome</keyword>
<proteinExistence type="inferred from homology"/>
<dbReference type="Proteomes" id="UP000053688">
    <property type="component" value="Unassembled WGS sequence"/>
</dbReference>
<keyword evidence="8 11" id="KW-1133">Transmembrane helix</keyword>
<keyword evidence="10 11" id="KW-0472">Membrane</keyword>
<dbReference type="InterPro" id="IPR004692">
    <property type="entry name" value="SecG"/>
</dbReference>
<comment type="function">
    <text evidence="11">Involved in protein export. Participates in an early event of protein translocation.</text>
</comment>
<protein>
    <recommendedName>
        <fullName evidence="3 11">Protein-export membrane protein SecG</fullName>
    </recommendedName>
</protein>
<comment type="subcellular location">
    <subcellularLocation>
        <location evidence="1 11">Cell membrane</location>
        <topology evidence="1 11">Multi-pass membrane protein</topology>
    </subcellularLocation>
</comment>
<dbReference type="GO" id="GO:0015450">
    <property type="term" value="F:protein-transporting ATPase activity"/>
    <property type="evidence" value="ECO:0007669"/>
    <property type="project" value="UniProtKB-UniRule"/>
</dbReference>
<dbReference type="eggNOG" id="COG1314">
    <property type="taxonomic scope" value="Bacteria"/>
</dbReference>
<accession>S3DJG5</accession>
<organism evidence="12 13">
    <name type="scientific">Candidatus Photodesmus katoptron Akat1</name>
    <dbReference type="NCBI Taxonomy" id="1236703"/>
    <lineage>
        <taxon>Bacteria</taxon>
        <taxon>Pseudomonadati</taxon>
        <taxon>Pseudomonadota</taxon>
        <taxon>Gammaproteobacteria</taxon>
        <taxon>Vibrionales</taxon>
        <taxon>Vibrionaceae</taxon>
        <taxon>Candidatus Photodesmus</taxon>
    </lineage>
</organism>
<reference evidence="12 13" key="1">
    <citation type="journal article" date="2014" name="Environ. Microbiol.">
        <title>Genomic signatures of obligate host dependence in the luminous bacterial symbiont of a vertebrate.</title>
        <authorList>
            <person name="Hendry T.A."/>
            <person name="de Wet J.R."/>
            <person name="Dunlap P.V."/>
        </authorList>
    </citation>
    <scope>NUCLEOTIDE SEQUENCE [LARGE SCALE GENOMIC DNA]</scope>
    <source>
        <strain evidence="12 13">Akat1</strain>
    </source>
</reference>
<evidence type="ECO:0000256" key="10">
    <source>
        <dbReference type="ARBA" id="ARBA00023136"/>
    </source>
</evidence>
<keyword evidence="7 11" id="KW-0653">Protein transport</keyword>
<keyword evidence="6 11" id="KW-0812">Transmembrane</keyword>
<dbReference type="GO" id="GO:0009306">
    <property type="term" value="P:protein secretion"/>
    <property type="evidence" value="ECO:0007669"/>
    <property type="project" value="UniProtKB-UniRule"/>
</dbReference>
<dbReference type="AlphaFoldDB" id="S3DJG5"/>
<dbReference type="RefSeq" id="WP_016503628.1">
    <property type="nucleotide sequence ID" value="NZ_AMSD01000001.1"/>
</dbReference>
<dbReference type="PANTHER" id="PTHR34182">
    <property type="entry name" value="PROTEIN-EXPORT MEMBRANE PROTEIN SECG"/>
    <property type="match status" value="1"/>
</dbReference>
<keyword evidence="9 11" id="KW-0811">Translocation</keyword>
<evidence type="ECO:0000256" key="9">
    <source>
        <dbReference type="ARBA" id="ARBA00023010"/>
    </source>
</evidence>
<dbReference type="Pfam" id="PF03840">
    <property type="entry name" value="SecG"/>
    <property type="match status" value="1"/>
</dbReference>
<dbReference type="NCBIfam" id="TIGR00810">
    <property type="entry name" value="secG"/>
    <property type="match status" value="1"/>
</dbReference>
<evidence type="ECO:0000256" key="3">
    <source>
        <dbReference type="ARBA" id="ARBA00017876"/>
    </source>
</evidence>
<dbReference type="STRING" id="28176.CF66_2115"/>
<comment type="similarity">
    <text evidence="2 11">Belongs to the SecG family.</text>
</comment>
<evidence type="ECO:0000256" key="4">
    <source>
        <dbReference type="ARBA" id="ARBA00022448"/>
    </source>
</evidence>
<evidence type="ECO:0000256" key="5">
    <source>
        <dbReference type="ARBA" id="ARBA00022475"/>
    </source>
</evidence>
<evidence type="ECO:0000256" key="1">
    <source>
        <dbReference type="ARBA" id="ARBA00004651"/>
    </source>
</evidence>
<name>S3DJG5_9GAMM</name>
<dbReference type="GO" id="GO:0065002">
    <property type="term" value="P:intracellular protein transmembrane transport"/>
    <property type="evidence" value="ECO:0007669"/>
    <property type="project" value="TreeGrafter"/>
</dbReference>
<evidence type="ECO:0000313" key="13">
    <source>
        <dbReference type="Proteomes" id="UP000053688"/>
    </source>
</evidence>
<evidence type="ECO:0000256" key="7">
    <source>
        <dbReference type="ARBA" id="ARBA00022927"/>
    </source>
</evidence>
<evidence type="ECO:0000256" key="2">
    <source>
        <dbReference type="ARBA" id="ARBA00008445"/>
    </source>
</evidence>
<dbReference type="GO" id="GO:0043952">
    <property type="term" value="P:protein transport by the Sec complex"/>
    <property type="evidence" value="ECO:0007669"/>
    <property type="project" value="TreeGrafter"/>
</dbReference>
<comment type="caution">
    <text evidence="12">The sequence shown here is derived from an EMBL/GenBank/DDBJ whole genome shotgun (WGS) entry which is preliminary data.</text>
</comment>
<feature type="transmembrane region" description="Helical" evidence="11">
    <location>
        <begin position="51"/>
        <end position="71"/>
    </location>
</feature>
<comment type="caution">
    <text evidence="11">Lacks conserved residue(s) required for the propagation of feature annotation.</text>
</comment>
<gene>
    <name evidence="12" type="primary">secG</name>
    <name evidence="12" type="ORF">O1U_0292</name>
</gene>